<evidence type="ECO:0000313" key="25">
    <source>
        <dbReference type="EMBL" id="QEL10170.1"/>
    </source>
</evidence>
<keyword evidence="15 24" id="KW-1133">Transmembrane helix</keyword>
<dbReference type="Proteomes" id="UP000322553">
    <property type="component" value="Chromosome"/>
</dbReference>
<evidence type="ECO:0000256" key="22">
    <source>
        <dbReference type="PIRSR" id="PIRSR600829-3"/>
    </source>
</evidence>
<dbReference type="AlphaFoldDB" id="A0A5C0ZUE7"/>
<dbReference type="GO" id="GO:0005524">
    <property type="term" value="F:ATP binding"/>
    <property type="evidence" value="ECO:0007669"/>
    <property type="project" value="UniProtKB-KW"/>
</dbReference>
<keyword evidence="17 24" id="KW-0472">Membrane</keyword>
<sequence>MKPGHSGFRRLLYSTRYSLKGLGAAWRNEAAFRQELILTLVLLPTTFWLGRSLLEWLLLLGSALLVMIVELLNSAIEAIVDRIGVEHHVLSGRAKDLGSAAVFLSVLFAFLVWGSLLLSRLGVPLHT</sequence>
<keyword evidence="6" id="KW-0444">Lipid biosynthesis</keyword>
<feature type="binding site" evidence="23">
    <location>
        <position position="29"/>
    </location>
    <ligand>
        <name>a divalent metal cation</name>
        <dbReference type="ChEBI" id="CHEBI:60240"/>
    </ligand>
</feature>
<feature type="binding site" evidence="23">
    <location>
        <position position="77"/>
    </location>
    <ligand>
        <name>a divalent metal cation</name>
        <dbReference type="ChEBI" id="CHEBI:60240"/>
    </ligand>
</feature>
<keyword evidence="9 24" id="KW-0812">Transmembrane</keyword>
<keyword evidence="5" id="KW-1003">Cell membrane</keyword>
<evidence type="ECO:0000256" key="5">
    <source>
        <dbReference type="ARBA" id="ARBA00022475"/>
    </source>
</evidence>
<evidence type="ECO:0000256" key="6">
    <source>
        <dbReference type="ARBA" id="ARBA00022516"/>
    </source>
</evidence>
<feature type="binding site" evidence="22">
    <location>
        <position position="17"/>
    </location>
    <ligand>
        <name>ATP</name>
        <dbReference type="ChEBI" id="CHEBI:30616"/>
    </ligand>
</feature>
<comment type="subcellular location">
    <subcellularLocation>
        <location evidence="1 24">Cell inner membrane</location>
        <topology evidence="1 24">Multi-pass membrane protein</topology>
    </subcellularLocation>
</comment>
<dbReference type="InterPro" id="IPR036945">
    <property type="entry name" value="DAGK_sf"/>
</dbReference>
<dbReference type="PANTHER" id="PTHR34299:SF1">
    <property type="entry name" value="DIACYLGLYCEROL KINASE"/>
    <property type="match status" value="1"/>
</dbReference>
<comment type="caution">
    <text evidence="24">Lacks conserved residue(s) required for the propagation of feature annotation.</text>
</comment>
<evidence type="ECO:0000256" key="9">
    <source>
        <dbReference type="ARBA" id="ARBA00022692"/>
    </source>
</evidence>
<evidence type="ECO:0000256" key="2">
    <source>
        <dbReference type="ARBA" id="ARBA00005967"/>
    </source>
</evidence>
<keyword evidence="10 23" id="KW-0479">Metal-binding</keyword>
<evidence type="ECO:0000256" key="18">
    <source>
        <dbReference type="ARBA" id="ARBA00023209"/>
    </source>
</evidence>
<dbReference type="PROSITE" id="PS01069">
    <property type="entry name" value="DAGK_PROKAR"/>
    <property type="match status" value="1"/>
</dbReference>
<dbReference type="KEGG" id="kuy:FY550_02830"/>
<dbReference type="GO" id="GO:0005886">
    <property type="term" value="C:plasma membrane"/>
    <property type="evidence" value="ECO:0007669"/>
    <property type="project" value="UniProtKB-SubCell"/>
</dbReference>
<feature type="binding site" evidence="21">
    <location>
        <position position="70"/>
    </location>
    <ligand>
        <name>substrate</name>
    </ligand>
</feature>
<dbReference type="EMBL" id="CP043420">
    <property type="protein sequence ID" value="QEL10170.1"/>
    <property type="molecule type" value="Genomic_DNA"/>
</dbReference>
<feature type="transmembrane region" description="Helical" evidence="24">
    <location>
        <begin position="97"/>
        <end position="118"/>
    </location>
</feature>
<evidence type="ECO:0000256" key="4">
    <source>
        <dbReference type="ARBA" id="ARBA00017575"/>
    </source>
</evidence>
<evidence type="ECO:0000256" key="23">
    <source>
        <dbReference type="PIRSR" id="PIRSR600829-4"/>
    </source>
</evidence>
<evidence type="ECO:0000256" key="21">
    <source>
        <dbReference type="PIRSR" id="PIRSR600829-2"/>
    </source>
</evidence>
<feature type="binding site" evidence="21">
    <location>
        <position position="99"/>
    </location>
    <ligand>
        <name>substrate</name>
    </ligand>
</feature>
<evidence type="ECO:0000256" key="15">
    <source>
        <dbReference type="ARBA" id="ARBA00022989"/>
    </source>
</evidence>
<feature type="binding site" evidence="22">
    <location>
        <position position="10"/>
    </location>
    <ligand>
        <name>ATP</name>
        <dbReference type="ChEBI" id="CHEBI:30616"/>
    </ligand>
</feature>
<name>A0A5C0ZUE7_9GAMM</name>
<feature type="binding site" evidence="21">
    <location>
        <begin position="31"/>
        <end position="35"/>
    </location>
    <ligand>
        <name>substrate</name>
    </ligand>
</feature>
<evidence type="ECO:0000256" key="7">
    <source>
        <dbReference type="ARBA" id="ARBA00022519"/>
    </source>
</evidence>
<dbReference type="PANTHER" id="PTHR34299">
    <property type="entry name" value="DIACYLGLYCEROL KINASE"/>
    <property type="match status" value="1"/>
</dbReference>
<evidence type="ECO:0000256" key="10">
    <source>
        <dbReference type="ARBA" id="ARBA00022723"/>
    </source>
</evidence>
<keyword evidence="7 24" id="KW-0997">Cell inner membrane</keyword>
<keyword evidence="13 22" id="KW-0067">ATP-binding</keyword>
<feature type="transmembrane region" description="Helical" evidence="24">
    <location>
        <begin position="56"/>
        <end position="76"/>
    </location>
</feature>
<evidence type="ECO:0000256" key="11">
    <source>
        <dbReference type="ARBA" id="ARBA00022741"/>
    </source>
</evidence>
<comment type="catalytic activity">
    <reaction evidence="24">
        <text>a 1,2-diacyl-sn-glycerol + ATP = a 1,2-diacyl-sn-glycero-3-phosphate + ADP + H(+)</text>
        <dbReference type="Rhea" id="RHEA:10272"/>
        <dbReference type="ChEBI" id="CHEBI:15378"/>
        <dbReference type="ChEBI" id="CHEBI:17815"/>
        <dbReference type="ChEBI" id="CHEBI:30616"/>
        <dbReference type="ChEBI" id="CHEBI:58608"/>
        <dbReference type="ChEBI" id="CHEBI:456216"/>
        <dbReference type="EC" id="2.7.1.107"/>
    </reaction>
</comment>
<evidence type="ECO:0000256" key="12">
    <source>
        <dbReference type="ARBA" id="ARBA00022777"/>
    </source>
</evidence>
<dbReference type="RefSeq" id="WP_149054343.1">
    <property type="nucleotide sequence ID" value="NZ_CP043420.1"/>
</dbReference>
<feature type="binding site" evidence="22">
    <location>
        <position position="77"/>
    </location>
    <ligand>
        <name>ATP</name>
        <dbReference type="ChEBI" id="CHEBI:30616"/>
    </ligand>
</feature>
<protein>
    <recommendedName>
        <fullName evidence="4 24">Diacylglycerol kinase</fullName>
        <ecNumber evidence="3 24">2.7.1.107</ecNumber>
    </recommendedName>
</protein>
<dbReference type="InterPro" id="IPR033718">
    <property type="entry name" value="DAGK_prok"/>
</dbReference>
<keyword evidence="14 23" id="KW-0460">Magnesium</keyword>
<evidence type="ECO:0000313" key="26">
    <source>
        <dbReference type="Proteomes" id="UP000322553"/>
    </source>
</evidence>
<evidence type="ECO:0000256" key="24">
    <source>
        <dbReference type="RuleBase" id="RU363065"/>
    </source>
</evidence>
<gene>
    <name evidence="25" type="ORF">FY550_02830</name>
</gene>
<dbReference type="CDD" id="cd14264">
    <property type="entry name" value="DAGK_IM"/>
    <property type="match status" value="1"/>
</dbReference>
<dbReference type="Pfam" id="PF01219">
    <property type="entry name" value="DAGK_prokar"/>
    <property type="match status" value="1"/>
</dbReference>
<evidence type="ECO:0000256" key="1">
    <source>
        <dbReference type="ARBA" id="ARBA00004429"/>
    </source>
</evidence>
<keyword evidence="19 24" id="KW-1208">Phospholipid metabolism</keyword>
<dbReference type="InterPro" id="IPR000829">
    <property type="entry name" value="DAGK"/>
</dbReference>
<feature type="binding site" evidence="21">
    <location>
        <position position="10"/>
    </location>
    <ligand>
        <name>substrate</name>
    </ligand>
</feature>
<evidence type="ECO:0000256" key="20">
    <source>
        <dbReference type="PIRSR" id="PIRSR600829-1"/>
    </source>
</evidence>
<keyword evidence="16 24" id="KW-0443">Lipid metabolism</keyword>
<comment type="cofactor">
    <cofactor evidence="23">
        <name>Mg(2+)</name>
        <dbReference type="ChEBI" id="CHEBI:18420"/>
    </cofactor>
    <text evidence="23">Mn(2+), Zn(2+), Cd(2+) and Co(2+) support activity to lesser extents.</text>
</comment>
<proteinExistence type="inferred from homology"/>
<dbReference type="EC" id="2.7.1.107" evidence="3 24"/>
<feature type="active site" description="Proton acceptor" evidence="20">
    <location>
        <position position="70"/>
    </location>
</feature>
<evidence type="ECO:0000256" key="3">
    <source>
        <dbReference type="ARBA" id="ARBA00012133"/>
    </source>
</evidence>
<dbReference type="GO" id="GO:0006654">
    <property type="term" value="P:phosphatidic acid biosynthetic process"/>
    <property type="evidence" value="ECO:0007669"/>
    <property type="project" value="InterPro"/>
</dbReference>
<feature type="binding site" evidence="22">
    <location>
        <position position="29"/>
    </location>
    <ligand>
        <name>ATP</name>
        <dbReference type="ChEBI" id="CHEBI:30616"/>
    </ligand>
</feature>
<evidence type="ECO:0000256" key="16">
    <source>
        <dbReference type="ARBA" id="ARBA00023098"/>
    </source>
</evidence>
<accession>A0A5C0ZUE7</accession>
<keyword evidence="12 24" id="KW-0418">Kinase</keyword>
<evidence type="ECO:0000256" key="17">
    <source>
        <dbReference type="ARBA" id="ARBA00023136"/>
    </source>
</evidence>
<keyword evidence="18" id="KW-0594">Phospholipid biosynthesis</keyword>
<comment type="function">
    <text evidence="24">Catalyzes the ATP-dependent phosphorylation of sn-l,2-diacylglycerol (DAG) to phosphatidic acid. Involved in the recycling of diacylglycerol produced as a by-product during membrane-derived oligosaccharide (MDO) biosynthesis.</text>
</comment>
<keyword evidence="8 24" id="KW-0808">Transferase</keyword>
<dbReference type="GO" id="GO:0046872">
    <property type="term" value="F:metal ion binding"/>
    <property type="evidence" value="ECO:0007669"/>
    <property type="project" value="UniProtKB-KW"/>
</dbReference>
<keyword evidence="26" id="KW-1185">Reference proteome</keyword>
<evidence type="ECO:0000256" key="14">
    <source>
        <dbReference type="ARBA" id="ARBA00022842"/>
    </source>
</evidence>
<comment type="similarity">
    <text evidence="2 24">Belongs to the bacterial diacylglycerol kinase family.</text>
</comment>
<dbReference type="GO" id="GO:0004143">
    <property type="term" value="F:ATP-dependent diacylglycerol kinase activity"/>
    <property type="evidence" value="ECO:0007669"/>
    <property type="project" value="UniProtKB-EC"/>
</dbReference>
<feature type="binding site" evidence="22">
    <location>
        <begin position="86"/>
        <end position="88"/>
    </location>
    <ligand>
        <name>ATP</name>
        <dbReference type="ChEBI" id="CHEBI:30616"/>
    </ligand>
</feature>
<feature type="binding site" evidence="22">
    <location>
        <begin position="95"/>
        <end position="96"/>
    </location>
    <ligand>
        <name>ATP</name>
        <dbReference type="ChEBI" id="CHEBI:30616"/>
    </ligand>
</feature>
<dbReference type="Gene3D" id="1.10.287.3610">
    <property type="match status" value="1"/>
</dbReference>
<organism evidence="25 26">
    <name type="scientific">Kushneria phosphatilytica</name>
    <dbReference type="NCBI Taxonomy" id="657387"/>
    <lineage>
        <taxon>Bacteria</taxon>
        <taxon>Pseudomonadati</taxon>
        <taxon>Pseudomonadota</taxon>
        <taxon>Gammaproteobacteria</taxon>
        <taxon>Oceanospirillales</taxon>
        <taxon>Halomonadaceae</taxon>
        <taxon>Kushneria</taxon>
    </lineage>
</organism>
<reference evidence="25 26" key="1">
    <citation type="submission" date="2019-08" db="EMBL/GenBank/DDBJ databases">
        <title>Complete genome sequence of Kushneria sp. YCWA18, a halophilic phosphate-solubilizing bacterium isolated from Daqiao saltern in China.</title>
        <authorList>
            <person name="Du G.-X."/>
            <person name="Qu L.-Y."/>
        </authorList>
    </citation>
    <scope>NUCLEOTIDE SEQUENCE [LARGE SCALE GENOMIC DNA]</scope>
    <source>
        <strain evidence="25 26">YCWA18</strain>
    </source>
</reference>
<evidence type="ECO:0000256" key="8">
    <source>
        <dbReference type="ARBA" id="ARBA00022679"/>
    </source>
</evidence>
<evidence type="ECO:0000256" key="13">
    <source>
        <dbReference type="ARBA" id="ARBA00022840"/>
    </source>
</evidence>
<keyword evidence="11 22" id="KW-0547">Nucleotide-binding</keyword>
<evidence type="ECO:0000256" key="19">
    <source>
        <dbReference type="ARBA" id="ARBA00023264"/>
    </source>
</evidence>